<keyword evidence="1" id="KW-0472">Membrane</keyword>
<feature type="transmembrane region" description="Helical" evidence="1">
    <location>
        <begin position="46"/>
        <end position="66"/>
    </location>
</feature>
<dbReference type="OrthoDB" id="6388369at2"/>
<dbReference type="EMBL" id="BAET01000025">
    <property type="protein sequence ID" value="GAB56246.1"/>
    <property type="molecule type" value="Genomic_DNA"/>
</dbReference>
<keyword evidence="1" id="KW-1133">Transmembrane helix</keyword>
<reference evidence="2 3" key="2">
    <citation type="journal article" date="2017" name="Antonie Van Leeuwenhoek">
        <title>Rhizobium rhizosphaerae sp. nov., a novel species isolated from rice rhizosphere.</title>
        <authorList>
            <person name="Zhao J.J."/>
            <person name="Zhang J."/>
            <person name="Zhang R.J."/>
            <person name="Zhang C.W."/>
            <person name="Yin H.Q."/>
            <person name="Zhang X.X."/>
        </authorList>
    </citation>
    <scope>NUCLEOTIDE SEQUENCE [LARGE SCALE GENOMIC DNA]</scope>
    <source>
        <strain evidence="2 3">ACAM 611</strain>
    </source>
</reference>
<reference evidence="2 3" key="1">
    <citation type="journal article" date="2012" name="J. Bacteriol.">
        <title>Genome sequence of proteorhodopsin-containing sea ice bacterium Glaciecola punicea ACAM 611T.</title>
        <authorList>
            <person name="Qin Q.-L."/>
            <person name="Xie B.-B."/>
            <person name="Shu Y.-L."/>
            <person name="Rong J.-C."/>
            <person name="Zhao D.-L."/>
            <person name="Zhang X.-Y."/>
            <person name="Chen X.-L."/>
            <person name="Zhou B.-C."/>
            <person name="Zhanga Y.-Z."/>
        </authorList>
    </citation>
    <scope>NUCLEOTIDE SEQUENCE [LARGE SCALE GENOMIC DNA]</scope>
    <source>
        <strain evidence="2 3">ACAM 611</strain>
    </source>
</reference>
<dbReference type="AlphaFoldDB" id="H5TD69"/>
<comment type="caution">
    <text evidence="2">The sequence shown here is derived from an EMBL/GenBank/DDBJ whole genome shotgun (WGS) entry which is preliminary data.</text>
</comment>
<feature type="transmembrane region" description="Helical" evidence="1">
    <location>
        <begin position="12"/>
        <end position="34"/>
    </location>
</feature>
<keyword evidence="3" id="KW-1185">Reference proteome</keyword>
<sequence>MVGTLLVFANTLLFGAMMLSLVLGISCIAMAALSTKTGAQAYKERIEYGFFGVSSLGIMGLLIYALV</sequence>
<dbReference type="RefSeq" id="WP_006006183.1">
    <property type="nucleotide sequence ID" value="NZ_BAET01000025.1"/>
</dbReference>
<evidence type="ECO:0000313" key="3">
    <source>
        <dbReference type="Proteomes" id="UP000053586"/>
    </source>
</evidence>
<evidence type="ECO:0000313" key="2">
    <source>
        <dbReference type="EMBL" id="GAB56246.1"/>
    </source>
</evidence>
<name>H5TD69_9ALTE</name>
<gene>
    <name evidence="2" type="ORF">GPUN_2131</name>
</gene>
<protein>
    <submittedName>
        <fullName evidence="2">Uncharacterized protein</fullName>
    </submittedName>
</protein>
<proteinExistence type="predicted"/>
<accession>H5TD69</accession>
<organism evidence="2 3">
    <name type="scientific">Glaciecola punicea ACAM 611</name>
    <dbReference type="NCBI Taxonomy" id="1121923"/>
    <lineage>
        <taxon>Bacteria</taxon>
        <taxon>Pseudomonadati</taxon>
        <taxon>Pseudomonadota</taxon>
        <taxon>Gammaproteobacteria</taxon>
        <taxon>Alteromonadales</taxon>
        <taxon>Alteromonadaceae</taxon>
        <taxon>Glaciecola</taxon>
    </lineage>
</organism>
<evidence type="ECO:0000256" key="1">
    <source>
        <dbReference type="SAM" id="Phobius"/>
    </source>
</evidence>
<keyword evidence="1" id="KW-0812">Transmembrane</keyword>
<dbReference type="Proteomes" id="UP000053586">
    <property type="component" value="Unassembled WGS sequence"/>
</dbReference>